<keyword evidence="1" id="KW-0547">Nucleotide-binding</keyword>
<evidence type="ECO:0000259" key="3">
    <source>
        <dbReference type="Pfam" id="PF13538"/>
    </source>
</evidence>
<dbReference type="Pfam" id="PF13604">
    <property type="entry name" value="AAA_30"/>
    <property type="match status" value="1"/>
</dbReference>
<reference evidence="4" key="1">
    <citation type="journal article" date="2020" name="mSystems">
        <title>Genome- and Community-Level Interaction Insights into Carbon Utilization and Element Cycling Functions of Hydrothermarchaeota in Hydrothermal Sediment.</title>
        <authorList>
            <person name="Zhou Z."/>
            <person name="Liu Y."/>
            <person name="Xu W."/>
            <person name="Pan J."/>
            <person name="Luo Z.H."/>
            <person name="Li M."/>
        </authorList>
    </citation>
    <scope>NUCLEOTIDE SEQUENCE [LARGE SCALE GENOMIC DNA]</scope>
    <source>
        <strain evidence="4">SpSt-1071</strain>
    </source>
</reference>
<dbReference type="InterPro" id="IPR050534">
    <property type="entry name" value="Coronavir_polyprotein_1ab"/>
</dbReference>
<dbReference type="GO" id="GO:0009338">
    <property type="term" value="C:exodeoxyribonuclease V complex"/>
    <property type="evidence" value="ECO:0007669"/>
    <property type="project" value="TreeGrafter"/>
</dbReference>
<dbReference type="PANTHER" id="PTHR43788">
    <property type="entry name" value="DNA2/NAM7 HELICASE FAMILY MEMBER"/>
    <property type="match status" value="1"/>
</dbReference>
<accession>A0A7C5VGE7</accession>
<comment type="caution">
    <text evidence="4">The sequence shown here is derived from an EMBL/GenBank/DDBJ whole genome shotgun (WGS) entry which is preliminary data.</text>
</comment>
<dbReference type="InterPro" id="IPR027785">
    <property type="entry name" value="UvrD-like_helicase_C"/>
</dbReference>
<dbReference type="GO" id="GO:0005524">
    <property type="term" value="F:ATP binding"/>
    <property type="evidence" value="ECO:0007669"/>
    <property type="project" value="UniProtKB-KW"/>
</dbReference>
<evidence type="ECO:0000256" key="2">
    <source>
        <dbReference type="ARBA" id="ARBA00022840"/>
    </source>
</evidence>
<dbReference type="CDD" id="cd17933">
    <property type="entry name" value="DEXSc_RecD-like"/>
    <property type="match status" value="1"/>
</dbReference>
<dbReference type="InterPro" id="IPR027417">
    <property type="entry name" value="P-loop_NTPase"/>
</dbReference>
<feature type="domain" description="UvrD-like helicase C-terminal" evidence="3">
    <location>
        <begin position="595"/>
        <end position="641"/>
    </location>
</feature>
<protein>
    <recommendedName>
        <fullName evidence="3">UvrD-like helicase C-terminal domain-containing protein</fullName>
    </recommendedName>
</protein>
<name>A0A7C5VGE7_9DEIN</name>
<gene>
    <name evidence="4" type="ORF">ENM28_07270</name>
</gene>
<dbReference type="PANTHER" id="PTHR43788:SF6">
    <property type="entry name" value="DNA HELICASE B"/>
    <property type="match status" value="1"/>
</dbReference>
<keyword evidence="2" id="KW-0067">ATP-binding</keyword>
<dbReference type="Gene3D" id="3.40.50.300">
    <property type="entry name" value="P-loop containing nucleotide triphosphate hydrolases"/>
    <property type="match status" value="2"/>
</dbReference>
<organism evidence="4">
    <name type="scientific">Thermus caliditerrae</name>
    <dbReference type="NCBI Taxonomy" id="1330700"/>
    <lineage>
        <taxon>Bacteria</taxon>
        <taxon>Thermotogati</taxon>
        <taxon>Deinococcota</taxon>
        <taxon>Deinococci</taxon>
        <taxon>Thermales</taxon>
        <taxon>Thermaceae</taxon>
        <taxon>Thermus</taxon>
    </lineage>
</organism>
<dbReference type="EMBL" id="DRXE01000259">
    <property type="protein sequence ID" value="HHM68485.1"/>
    <property type="molecule type" value="Genomic_DNA"/>
</dbReference>
<dbReference type="CDD" id="cd18809">
    <property type="entry name" value="SF1_C_RecD"/>
    <property type="match status" value="1"/>
</dbReference>
<dbReference type="Pfam" id="PF13538">
    <property type="entry name" value="UvrD_C_2"/>
    <property type="match status" value="1"/>
</dbReference>
<dbReference type="GO" id="GO:0006310">
    <property type="term" value="P:DNA recombination"/>
    <property type="evidence" value="ECO:0007669"/>
    <property type="project" value="TreeGrafter"/>
</dbReference>
<dbReference type="GO" id="GO:0017116">
    <property type="term" value="F:single-stranded DNA helicase activity"/>
    <property type="evidence" value="ECO:0007669"/>
    <property type="project" value="TreeGrafter"/>
</dbReference>
<evidence type="ECO:0000313" key="4">
    <source>
        <dbReference type="EMBL" id="HHM68485.1"/>
    </source>
</evidence>
<dbReference type="Gene3D" id="2.30.30.940">
    <property type="match status" value="1"/>
</dbReference>
<dbReference type="AlphaFoldDB" id="A0A7C5VGE7"/>
<dbReference type="SUPFAM" id="SSF52540">
    <property type="entry name" value="P-loop containing nucleoside triphosphate hydrolases"/>
    <property type="match status" value="1"/>
</dbReference>
<sequence>MGGKLPDYISAPVEELLERYRGGTVVLLDHPEHRGEKFFVPTWRVAKGDTVEGLFVRGRRFWMPSKEELVRVWPGDASPFQRELGQVVYTVVPDFGYRRSIDLGRRPDAFEILLGTKSLDESGLFAPHEHIQQANVRQRLVAGRWFFEALYALVGCGLYPMEGYRALEALGEPAVDLARKNPFLLTQVSGVEYAALVARYRRRDPVGDLLQRLKEAYEGYGNTAVLWSMLGGDLAPELLDSVEGQVVRYGDYVGLARYVDLECEVWENVGEASSLHPLPPSPDLGEDQAEAFTLVRHRVAVLTGGPGTGKTHTVSRLVAAAKNAGIPVALVAPTGKAAQRMQEVAGLPAQTVHSYIGLKPHDPFARTRVFPKGLVVLDEASMMDLHTMVAVLRSLPAGASLLLVGDVDQLPPVQPGQPFADLVDRVPTVRLRRVRRQADSSSALLEAARAALMGKPWREVISGEPRDLLYHRVKDPDEAHRLLQVVVTYYLKEGLSLEDLQVLTPIHEGPYGTKQLNALVRSVAFPKQVGRGVELADGTLARVGEKIIFGENRLALGVANGTMGVIEAVDEAEFVLRSKEEYRPLPRALGQQASLAYAITVHRAQGSEWPVVVLVLPASALTTRRLVYTALTRAKVQAVVITTENLLDEPLPQDRRRTTWLNAVLGRR</sequence>
<evidence type="ECO:0000256" key="1">
    <source>
        <dbReference type="ARBA" id="ARBA00022741"/>
    </source>
</evidence>
<proteinExistence type="predicted"/>